<reference evidence="13" key="1">
    <citation type="journal article" date="2013" name="Nature">
        <title>Pan genome of the phytoplankton Emiliania underpins its global distribution.</title>
        <authorList>
            <person name="Read B.A."/>
            <person name="Kegel J."/>
            <person name="Klute M.J."/>
            <person name="Kuo A."/>
            <person name="Lefebvre S.C."/>
            <person name="Maumus F."/>
            <person name="Mayer C."/>
            <person name="Miller J."/>
            <person name="Monier A."/>
            <person name="Salamov A."/>
            <person name="Young J."/>
            <person name="Aguilar M."/>
            <person name="Claverie J.M."/>
            <person name="Frickenhaus S."/>
            <person name="Gonzalez K."/>
            <person name="Herman E.K."/>
            <person name="Lin Y.C."/>
            <person name="Napier J."/>
            <person name="Ogata H."/>
            <person name="Sarno A.F."/>
            <person name="Shmutz J."/>
            <person name="Schroeder D."/>
            <person name="de Vargas C."/>
            <person name="Verret F."/>
            <person name="von Dassow P."/>
            <person name="Valentin K."/>
            <person name="Van de Peer Y."/>
            <person name="Wheeler G."/>
            <person name="Dacks J.B."/>
            <person name="Delwiche C.F."/>
            <person name="Dyhrman S.T."/>
            <person name="Glockner G."/>
            <person name="John U."/>
            <person name="Richards T."/>
            <person name="Worden A.Z."/>
            <person name="Zhang X."/>
            <person name="Grigoriev I.V."/>
            <person name="Allen A.E."/>
            <person name="Bidle K."/>
            <person name="Borodovsky M."/>
            <person name="Bowler C."/>
            <person name="Brownlee C."/>
            <person name="Cock J.M."/>
            <person name="Elias M."/>
            <person name="Gladyshev V.N."/>
            <person name="Groth M."/>
            <person name="Guda C."/>
            <person name="Hadaegh A."/>
            <person name="Iglesias-Rodriguez M.D."/>
            <person name="Jenkins J."/>
            <person name="Jones B.M."/>
            <person name="Lawson T."/>
            <person name="Leese F."/>
            <person name="Lindquist E."/>
            <person name="Lobanov A."/>
            <person name="Lomsadze A."/>
            <person name="Malik S.B."/>
            <person name="Marsh M.E."/>
            <person name="Mackinder L."/>
            <person name="Mock T."/>
            <person name="Mueller-Roeber B."/>
            <person name="Pagarete A."/>
            <person name="Parker M."/>
            <person name="Probert I."/>
            <person name="Quesneville H."/>
            <person name="Raines C."/>
            <person name="Rensing S.A."/>
            <person name="Riano-Pachon D.M."/>
            <person name="Richier S."/>
            <person name="Rokitta S."/>
            <person name="Shiraiwa Y."/>
            <person name="Soanes D.M."/>
            <person name="van der Giezen M."/>
            <person name="Wahlund T.M."/>
            <person name="Williams B."/>
            <person name="Wilson W."/>
            <person name="Wolfe G."/>
            <person name="Wurch L.L."/>
        </authorList>
    </citation>
    <scope>NUCLEOTIDE SEQUENCE</scope>
</reference>
<dbReference type="GeneID" id="17254091"/>
<dbReference type="HOGENOM" id="CLU_008635_6_2_1"/>
<evidence type="ECO:0000256" key="6">
    <source>
        <dbReference type="ARBA" id="ARBA00022989"/>
    </source>
</evidence>
<feature type="domain" description="Cation/H+ exchanger transmembrane" evidence="11">
    <location>
        <begin position="31"/>
        <end position="397"/>
    </location>
</feature>
<feature type="transmembrane region" description="Helical" evidence="10">
    <location>
        <begin position="61"/>
        <end position="84"/>
    </location>
</feature>
<keyword evidence="7" id="KW-0406">Ion transport</keyword>
<name>A0A0D3I9N5_EMIH1</name>
<dbReference type="STRING" id="2903.R1D053"/>
<feature type="transmembrane region" description="Helical" evidence="10">
    <location>
        <begin position="239"/>
        <end position="266"/>
    </location>
</feature>
<evidence type="ECO:0000256" key="3">
    <source>
        <dbReference type="ARBA" id="ARBA00022449"/>
    </source>
</evidence>
<feature type="transmembrane region" description="Helical" evidence="10">
    <location>
        <begin position="377"/>
        <end position="399"/>
    </location>
</feature>
<feature type="transmembrane region" description="Helical" evidence="10">
    <location>
        <begin position="286"/>
        <end position="303"/>
    </location>
</feature>
<dbReference type="GO" id="GO:0005886">
    <property type="term" value="C:plasma membrane"/>
    <property type="evidence" value="ECO:0007669"/>
    <property type="project" value="UniProtKB-SubCell"/>
</dbReference>
<evidence type="ECO:0000313" key="13">
    <source>
        <dbReference type="Proteomes" id="UP000013827"/>
    </source>
</evidence>
<evidence type="ECO:0000256" key="8">
    <source>
        <dbReference type="ARBA" id="ARBA00023136"/>
    </source>
</evidence>
<dbReference type="AlphaFoldDB" id="A0A0D3I9N5"/>
<dbReference type="GO" id="GO:1902600">
    <property type="term" value="P:proton transmembrane transport"/>
    <property type="evidence" value="ECO:0007669"/>
    <property type="project" value="InterPro"/>
</dbReference>
<evidence type="ECO:0000256" key="7">
    <source>
        <dbReference type="ARBA" id="ARBA00023065"/>
    </source>
</evidence>
<evidence type="ECO:0000256" key="5">
    <source>
        <dbReference type="ARBA" id="ARBA00022692"/>
    </source>
</evidence>
<evidence type="ECO:0000256" key="1">
    <source>
        <dbReference type="ARBA" id="ARBA00004651"/>
    </source>
</evidence>
<proteinExistence type="predicted"/>
<sequence length="448" mass="47357">MEYRTLVIFSGLIFAYSNVSGALASHPVNGALVFVVVGVCLGPVVLGWLDFSIGDEAVREGLSLVAEVTLALVLFSDAASANLLVLRHSYRLPVRLLLVGLPLTIILGAGVGYLLFGDTLSPLEVFVLATMLAPTDAALGKAVVTDSRVPSYIREALNLESGLNDGICVPVLFIFLALVSPEREEHGRPADLALRLTAEAIGIGAVVAVAITGPAVWLFERCESRQWVGESWEEAAVPSLAVACFASAQWFGGSGFISCFIGGLLFGRLIPLPEHKARLLEAAESAGDVLALVTWVLFGAVLIDDSMAEVTSWQVVAYALLSLTVVRILPVVVALSGTRLKTNEKIFIGWFGPRGLASVVFTILVMDERDLPGGKTIVVAVACSVLLHGMSANPLVAALEASLRDKHQRGVAGAKTDAGPVASPEARPRPYSYSLQDARLSSGKSSMR</sequence>
<dbReference type="eggNOG" id="KOG4505">
    <property type="taxonomic scope" value="Eukaryota"/>
</dbReference>
<evidence type="ECO:0000256" key="2">
    <source>
        <dbReference type="ARBA" id="ARBA00022448"/>
    </source>
</evidence>
<keyword evidence="2" id="KW-0813">Transport</keyword>
<feature type="transmembrane region" description="Helical" evidence="10">
    <location>
        <begin position="315"/>
        <end position="335"/>
    </location>
</feature>
<dbReference type="GO" id="GO:0015297">
    <property type="term" value="F:antiporter activity"/>
    <property type="evidence" value="ECO:0007669"/>
    <property type="project" value="UniProtKB-KW"/>
</dbReference>
<evidence type="ECO:0000256" key="9">
    <source>
        <dbReference type="SAM" id="MobiDB-lite"/>
    </source>
</evidence>
<accession>A0A0D3I9N5</accession>
<dbReference type="Proteomes" id="UP000013827">
    <property type="component" value="Unassembled WGS sequence"/>
</dbReference>
<feature type="transmembrane region" description="Helical" evidence="10">
    <location>
        <begin position="347"/>
        <end position="365"/>
    </location>
</feature>
<dbReference type="PaxDb" id="2903-EOD07970"/>
<feature type="region of interest" description="Disordered" evidence="9">
    <location>
        <begin position="410"/>
        <end position="448"/>
    </location>
</feature>
<dbReference type="PANTHER" id="PTHR32507:SF8">
    <property type="entry name" value="CNH1P"/>
    <property type="match status" value="1"/>
</dbReference>
<dbReference type="EnsemblProtists" id="EOD07970">
    <property type="protein sequence ID" value="EOD07970"/>
    <property type="gene ID" value="EMIHUDRAFT_68376"/>
</dbReference>
<dbReference type="Pfam" id="PF00999">
    <property type="entry name" value="Na_H_Exchanger"/>
    <property type="match status" value="1"/>
</dbReference>
<keyword evidence="6 10" id="KW-1133">Transmembrane helix</keyword>
<keyword evidence="4" id="KW-1003">Cell membrane</keyword>
<dbReference type="InterPro" id="IPR006153">
    <property type="entry name" value="Cation/H_exchanger_TM"/>
</dbReference>
<dbReference type="KEGG" id="ehx:EMIHUDRAFT_68376"/>
<feature type="transmembrane region" description="Helical" evidence="10">
    <location>
        <begin position="31"/>
        <end position="49"/>
    </location>
</feature>
<keyword evidence="13" id="KW-1185">Reference proteome</keyword>
<evidence type="ECO:0000313" key="12">
    <source>
        <dbReference type="EnsemblProtists" id="EOD07970"/>
    </source>
</evidence>
<reference evidence="12" key="2">
    <citation type="submission" date="2024-10" db="UniProtKB">
        <authorList>
            <consortium name="EnsemblProtists"/>
        </authorList>
    </citation>
    <scope>IDENTIFICATION</scope>
</reference>
<feature type="transmembrane region" description="Helical" evidence="10">
    <location>
        <begin position="96"/>
        <end position="116"/>
    </location>
</feature>
<dbReference type="RefSeq" id="XP_005760399.1">
    <property type="nucleotide sequence ID" value="XM_005760342.1"/>
</dbReference>
<keyword evidence="5 10" id="KW-0812">Transmembrane</keyword>
<comment type="subcellular location">
    <subcellularLocation>
        <location evidence="1">Cell membrane</location>
        <topology evidence="1">Multi-pass membrane protein</topology>
    </subcellularLocation>
</comment>
<evidence type="ECO:0000256" key="10">
    <source>
        <dbReference type="SAM" id="Phobius"/>
    </source>
</evidence>
<keyword evidence="3" id="KW-0050">Antiport</keyword>
<keyword evidence="8 10" id="KW-0472">Membrane</keyword>
<organism evidence="12 13">
    <name type="scientific">Emiliania huxleyi (strain CCMP1516)</name>
    <dbReference type="NCBI Taxonomy" id="280463"/>
    <lineage>
        <taxon>Eukaryota</taxon>
        <taxon>Haptista</taxon>
        <taxon>Haptophyta</taxon>
        <taxon>Prymnesiophyceae</taxon>
        <taxon>Isochrysidales</taxon>
        <taxon>Noelaerhabdaceae</taxon>
        <taxon>Emiliania</taxon>
    </lineage>
</organism>
<evidence type="ECO:0000256" key="4">
    <source>
        <dbReference type="ARBA" id="ARBA00022475"/>
    </source>
</evidence>
<protein>
    <recommendedName>
        <fullName evidence="11">Cation/H+ exchanger transmembrane domain-containing protein</fullName>
    </recommendedName>
</protein>
<feature type="transmembrane region" description="Helical" evidence="10">
    <location>
        <begin position="6"/>
        <end position="24"/>
    </location>
</feature>
<dbReference type="InterPro" id="IPR038770">
    <property type="entry name" value="Na+/solute_symporter_sf"/>
</dbReference>
<evidence type="ECO:0000259" key="11">
    <source>
        <dbReference type="Pfam" id="PF00999"/>
    </source>
</evidence>
<feature type="transmembrane region" description="Helical" evidence="10">
    <location>
        <begin position="200"/>
        <end position="219"/>
    </location>
</feature>
<dbReference type="PANTHER" id="PTHR32507">
    <property type="entry name" value="NA(+)/H(+) ANTIPORTER 1"/>
    <property type="match status" value="1"/>
</dbReference>
<dbReference type="Gene3D" id="1.20.1530.20">
    <property type="match status" value="1"/>
</dbReference>